<dbReference type="CDD" id="cd00754">
    <property type="entry name" value="Ubl_MoaD"/>
    <property type="match status" value="1"/>
</dbReference>
<organism evidence="1 2">
    <name type="scientific">Amorphus orientalis</name>
    <dbReference type="NCBI Taxonomy" id="649198"/>
    <lineage>
        <taxon>Bacteria</taxon>
        <taxon>Pseudomonadati</taxon>
        <taxon>Pseudomonadota</taxon>
        <taxon>Alphaproteobacteria</taxon>
        <taxon>Hyphomicrobiales</taxon>
        <taxon>Amorphaceae</taxon>
        <taxon>Amorphus</taxon>
    </lineage>
</organism>
<sequence>MRVVYFAWVRERVGVEEEDVDLPADVATAGDLVDWLRTRSPNHAFALEEPRAIRVAVDRVHAQPDAPLAGAREVALFPPMTGG</sequence>
<dbReference type="Pfam" id="PF02597">
    <property type="entry name" value="ThiS"/>
    <property type="match status" value="1"/>
</dbReference>
<reference evidence="1" key="1">
    <citation type="submission" date="2023-07" db="EMBL/GenBank/DDBJ databases">
        <title>Genomic Encyclopedia of Type Strains, Phase IV (KMG-IV): sequencing the most valuable type-strain genomes for metagenomic binning, comparative biology and taxonomic classification.</title>
        <authorList>
            <person name="Goeker M."/>
        </authorList>
    </citation>
    <scope>NUCLEOTIDE SEQUENCE</scope>
    <source>
        <strain evidence="1">DSM 21202</strain>
    </source>
</reference>
<dbReference type="Proteomes" id="UP001229244">
    <property type="component" value="Unassembled WGS sequence"/>
</dbReference>
<evidence type="ECO:0000313" key="2">
    <source>
        <dbReference type="Proteomes" id="UP001229244"/>
    </source>
</evidence>
<dbReference type="NCBIfam" id="TIGR01682">
    <property type="entry name" value="moaD"/>
    <property type="match status" value="1"/>
</dbReference>
<proteinExistence type="predicted"/>
<dbReference type="InterPro" id="IPR003749">
    <property type="entry name" value="ThiS/MoaD-like"/>
</dbReference>
<protein>
    <submittedName>
        <fullName evidence="1">Molybdopterin synthase sulfur carrier subunit</fullName>
    </submittedName>
</protein>
<comment type="caution">
    <text evidence="1">The sequence shown here is derived from an EMBL/GenBank/DDBJ whole genome shotgun (WGS) entry which is preliminary data.</text>
</comment>
<dbReference type="SUPFAM" id="SSF54285">
    <property type="entry name" value="MoaD/ThiS"/>
    <property type="match status" value="1"/>
</dbReference>
<dbReference type="Gene3D" id="3.10.20.30">
    <property type="match status" value="1"/>
</dbReference>
<gene>
    <name evidence="1" type="ORF">J2S73_003229</name>
</gene>
<accession>A0AAE4ATV6</accession>
<keyword evidence="2" id="KW-1185">Reference proteome</keyword>
<dbReference type="InterPro" id="IPR016155">
    <property type="entry name" value="Mopterin_synth/thiamin_S_b"/>
</dbReference>
<dbReference type="InterPro" id="IPR012675">
    <property type="entry name" value="Beta-grasp_dom_sf"/>
</dbReference>
<dbReference type="RefSeq" id="WP_306886631.1">
    <property type="nucleotide sequence ID" value="NZ_JAUSUL010000003.1"/>
</dbReference>
<dbReference type="AlphaFoldDB" id="A0AAE4ATV6"/>
<name>A0AAE4ATV6_9HYPH</name>
<evidence type="ECO:0000313" key="1">
    <source>
        <dbReference type="EMBL" id="MDQ0316753.1"/>
    </source>
</evidence>
<dbReference type="EMBL" id="JAUSUL010000003">
    <property type="protein sequence ID" value="MDQ0316753.1"/>
    <property type="molecule type" value="Genomic_DNA"/>
</dbReference>